<evidence type="ECO:0000313" key="2">
    <source>
        <dbReference type="Proteomes" id="UP001501116"/>
    </source>
</evidence>
<dbReference type="Proteomes" id="UP001501116">
    <property type="component" value="Unassembled WGS sequence"/>
</dbReference>
<dbReference type="RefSeq" id="WP_344429984.1">
    <property type="nucleotide sequence ID" value="NZ_BAAANN010000044.1"/>
</dbReference>
<name>A0ABN2SI26_9PSEU</name>
<gene>
    <name evidence="1" type="ORF">GCM10009754_75490</name>
</gene>
<organism evidence="1 2">
    <name type="scientific">Amycolatopsis minnesotensis</name>
    <dbReference type="NCBI Taxonomy" id="337894"/>
    <lineage>
        <taxon>Bacteria</taxon>
        <taxon>Bacillati</taxon>
        <taxon>Actinomycetota</taxon>
        <taxon>Actinomycetes</taxon>
        <taxon>Pseudonocardiales</taxon>
        <taxon>Pseudonocardiaceae</taxon>
        <taxon>Amycolatopsis</taxon>
    </lineage>
</organism>
<keyword evidence="2" id="KW-1185">Reference proteome</keyword>
<dbReference type="EMBL" id="BAAANN010000044">
    <property type="protein sequence ID" value="GAA1986470.1"/>
    <property type="molecule type" value="Genomic_DNA"/>
</dbReference>
<protein>
    <submittedName>
        <fullName evidence="1">Uncharacterized protein</fullName>
    </submittedName>
</protein>
<evidence type="ECO:0000313" key="1">
    <source>
        <dbReference type="EMBL" id="GAA1986470.1"/>
    </source>
</evidence>
<sequence length="77" mass="8058">MSIEKTVVPYKLEPLVDALNRAYAHVDALPAPVPRDAVTAERFRRVAALAAELADDFAAAAAAFAPEPVAVPESGVS</sequence>
<reference evidence="1 2" key="1">
    <citation type="journal article" date="2019" name="Int. J. Syst. Evol. Microbiol.">
        <title>The Global Catalogue of Microorganisms (GCM) 10K type strain sequencing project: providing services to taxonomists for standard genome sequencing and annotation.</title>
        <authorList>
            <consortium name="The Broad Institute Genomics Platform"/>
            <consortium name="The Broad Institute Genome Sequencing Center for Infectious Disease"/>
            <person name="Wu L."/>
            <person name="Ma J."/>
        </authorList>
    </citation>
    <scope>NUCLEOTIDE SEQUENCE [LARGE SCALE GENOMIC DNA]</scope>
    <source>
        <strain evidence="1 2">JCM 14545</strain>
    </source>
</reference>
<proteinExistence type="predicted"/>
<comment type="caution">
    <text evidence="1">The sequence shown here is derived from an EMBL/GenBank/DDBJ whole genome shotgun (WGS) entry which is preliminary data.</text>
</comment>
<accession>A0ABN2SI26</accession>